<dbReference type="AlphaFoldDB" id="A0A6N4SQU9"/>
<proteinExistence type="predicted"/>
<dbReference type="Proteomes" id="UP000001822">
    <property type="component" value="Chromosome"/>
</dbReference>
<sequence length="55" mass="6293">MRTGMSEIKTKKKVMILRLEIDEPTSSLPFEIKLPANAKRVTGMMVTTTLKLWID</sequence>
<dbReference type="EMBL" id="CP000383">
    <property type="protein sequence ID" value="ABG58750.1"/>
    <property type="molecule type" value="Genomic_DNA"/>
</dbReference>
<dbReference type="KEGG" id="chu:CHU_1479"/>
<gene>
    <name evidence="1" type="ordered locus">CHU_1479</name>
</gene>
<evidence type="ECO:0000313" key="2">
    <source>
        <dbReference type="Proteomes" id="UP000001822"/>
    </source>
</evidence>
<keyword evidence="2" id="KW-1185">Reference proteome</keyword>
<name>A0A6N4SQU9_CYTH3</name>
<accession>A0A6N4SQU9</accession>
<protein>
    <submittedName>
        <fullName evidence="1">Uncharacterized protein</fullName>
    </submittedName>
</protein>
<evidence type="ECO:0000313" key="1">
    <source>
        <dbReference type="EMBL" id="ABG58750.1"/>
    </source>
</evidence>
<reference evidence="1 2" key="1">
    <citation type="journal article" date="2007" name="Appl. Environ. Microbiol.">
        <title>Genome sequence of the cellulolytic gliding bacterium Cytophaga hutchinsonii.</title>
        <authorList>
            <person name="Xie G."/>
            <person name="Bruce D.C."/>
            <person name="Challacombe J.F."/>
            <person name="Chertkov O."/>
            <person name="Detter J.C."/>
            <person name="Gilna P."/>
            <person name="Han C.S."/>
            <person name="Lucas S."/>
            <person name="Misra M."/>
            <person name="Myers G.L."/>
            <person name="Richardson P."/>
            <person name="Tapia R."/>
            <person name="Thayer N."/>
            <person name="Thompson L.S."/>
            <person name="Brettin T.S."/>
            <person name="Henrissat B."/>
            <person name="Wilson D.B."/>
            <person name="McBride M.J."/>
        </authorList>
    </citation>
    <scope>NUCLEOTIDE SEQUENCE [LARGE SCALE GENOMIC DNA]</scope>
    <source>
        <strain evidence="2">ATCC 33406 / DSM 1761 / CIP 103989 / NBRC 15051 / NCIMB 9469 / D465</strain>
    </source>
</reference>
<organism evidence="1 2">
    <name type="scientific">Cytophaga hutchinsonii (strain ATCC 33406 / DSM 1761 / CIP 103989 / NBRC 15051 / NCIMB 9469 / D465)</name>
    <dbReference type="NCBI Taxonomy" id="269798"/>
    <lineage>
        <taxon>Bacteria</taxon>
        <taxon>Pseudomonadati</taxon>
        <taxon>Bacteroidota</taxon>
        <taxon>Cytophagia</taxon>
        <taxon>Cytophagales</taxon>
        <taxon>Cytophagaceae</taxon>
        <taxon>Cytophaga</taxon>
    </lineage>
</organism>